<organism evidence="3 4">
    <name type="scientific">Leptospira kirschneri str. H1</name>
    <dbReference type="NCBI Taxonomy" id="1049966"/>
    <lineage>
        <taxon>Bacteria</taxon>
        <taxon>Pseudomonadati</taxon>
        <taxon>Spirochaetota</taxon>
        <taxon>Spirochaetia</taxon>
        <taxon>Leptospirales</taxon>
        <taxon>Leptospiraceae</taxon>
        <taxon>Leptospira</taxon>
    </lineage>
</organism>
<keyword evidence="1" id="KW-0378">Hydrolase</keyword>
<evidence type="ECO:0000256" key="1">
    <source>
        <dbReference type="ARBA" id="ARBA00022801"/>
    </source>
</evidence>
<evidence type="ECO:0000313" key="3">
    <source>
        <dbReference type="EMBL" id="EKO14970.1"/>
    </source>
</evidence>
<dbReference type="GO" id="GO:0016787">
    <property type="term" value="F:hydrolase activity"/>
    <property type="evidence" value="ECO:0007669"/>
    <property type="project" value="UniProtKB-KW"/>
</dbReference>
<gene>
    <name evidence="3" type="ORF">LEP1GSC081_1458</name>
</gene>
<dbReference type="GO" id="GO:0008773">
    <property type="term" value="F:[protein-PII] uridylyltransferase activity"/>
    <property type="evidence" value="ECO:0007669"/>
    <property type="project" value="InterPro"/>
</dbReference>
<dbReference type="PANTHER" id="PTHR47320:SF1">
    <property type="entry name" value="BIFUNCTIONAL URIDYLYLTRANSFERASE_URIDYLYL-REMOVING ENZYME"/>
    <property type="match status" value="1"/>
</dbReference>
<feature type="domain" description="ACT" evidence="2">
    <location>
        <begin position="134"/>
        <end position="203"/>
    </location>
</feature>
<dbReference type="PROSITE" id="PS51671">
    <property type="entry name" value="ACT"/>
    <property type="match status" value="2"/>
</dbReference>
<dbReference type="Proteomes" id="UP000006253">
    <property type="component" value="Unassembled WGS sequence"/>
</dbReference>
<dbReference type="InterPro" id="IPR045865">
    <property type="entry name" value="ACT-like_dom_sf"/>
</dbReference>
<dbReference type="InterPro" id="IPR010043">
    <property type="entry name" value="UTase/UR"/>
</dbReference>
<dbReference type="RefSeq" id="WP_004766318.1">
    <property type="nucleotide sequence ID" value="NZ_AHMY02000051.1"/>
</dbReference>
<name>A0A0E2B1F7_9LEPT</name>
<accession>A0A0E2B1F7</accession>
<dbReference type="AlphaFoldDB" id="A0A0E2B1F7"/>
<dbReference type="SUPFAM" id="SSF55021">
    <property type="entry name" value="ACT-like"/>
    <property type="match status" value="1"/>
</dbReference>
<dbReference type="PANTHER" id="PTHR47320">
    <property type="entry name" value="BIFUNCTIONAL URIDYLYLTRANSFERASE/URIDYLYL-REMOVING ENZYME"/>
    <property type="match status" value="1"/>
</dbReference>
<protein>
    <submittedName>
        <fullName evidence="3">ACT domain protein</fullName>
    </submittedName>
</protein>
<evidence type="ECO:0000259" key="2">
    <source>
        <dbReference type="PROSITE" id="PS51671"/>
    </source>
</evidence>
<dbReference type="EMBL" id="AHMY02000051">
    <property type="protein sequence ID" value="EKO14970.1"/>
    <property type="molecule type" value="Genomic_DNA"/>
</dbReference>
<dbReference type="CDD" id="cd04873">
    <property type="entry name" value="ACT_UUR-ACR-like"/>
    <property type="match status" value="1"/>
</dbReference>
<evidence type="ECO:0000313" key="4">
    <source>
        <dbReference type="Proteomes" id="UP000006253"/>
    </source>
</evidence>
<feature type="domain" description="ACT" evidence="2">
    <location>
        <begin position="23"/>
        <end position="104"/>
    </location>
</feature>
<dbReference type="Gene3D" id="3.30.70.260">
    <property type="match status" value="1"/>
</dbReference>
<dbReference type="InterPro" id="IPR002912">
    <property type="entry name" value="ACT_dom"/>
</dbReference>
<comment type="caution">
    <text evidence="3">The sequence shown here is derived from an EMBL/GenBank/DDBJ whole genome shotgun (WGS) entry which is preliminary data.</text>
</comment>
<reference evidence="3 4" key="1">
    <citation type="submission" date="2012-10" db="EMBL/GenBank/DDBJ databases">
        <authorList>
            <person name="Harkins D.M."/>
            <person name="Durkin A.S."/>
            <person name="Brinkac L.M."/>
            <person name="Selengut J.D."/>
            <person name="Sanka R."/>
            <person name="DePew J."/>
            <person name="Purushe J."/>
            <person name="Peacock S.J."/>
            <person name="Thaipadungpanit J."/>
            <person name="Wuthiekanun V.W."/>
            <person name="Day N.P."/>
            <person name="Vinetz J.M."/>
            <person name="Sutton G.G."/>
            <person name="Nelson W.C."/>
            <person name="Fouts D.E."/>
        </authorList>
    </citation>
    <scope>NUCLEOTIDE SEQUENCE [LARGE SCALE GENOMIC DNA]</scope>
    <source>
        <strain evidence="3 4">H1</strain>
    </source>
</reference>
<sequence length="203" mass="23142">MIQTSAESSVHISCIPRDGSYALKVNISNNEIGIIYRVTAALFVRGWTIEEAVAETSQDGYISDIFIVKSVENLPMTEEALHLIQKDLKEMFFQGVSVLNYLERFPEKAEYLKNKERCPIELFLFNSQGSDCTVMDLRMKDRPGIIFEVSQLLFLYGIDILSFKAVTDSNSVRDMFLLRLENGNKLDESLHFEKLATALRTIL</sequence>
<proteinExistence type="predicted"/>